<evidence type="ECO:0000313" key="3">
    <source>
        <dbReference type="EMBL" id="TGE22243.1"/>
    </source>
</evidence>
<evidence type="ECO:0000259" key="2">
    <source>
        <dbReference type="Pfam" id="PF18962"/>
    </source>
</evidence>
<sequence>MKQLFLALALFLSLTVHAQTPAWNWLHSVAGANSVTDMAMLPTGDFLVTGRFDNSLQLSNRLLTSPGRCLYVARLNASGQVQQVTKIAVGSDALLTSVAADRSGNAYLTGYFRGTLTYGSGTQVTAQSPGATDVLLVKYAANGTIGWVRQASSTGPEPYSTPNTGWSVAVDAAGNSYVGGSVSGATVQFGSRSFSNRQNQAFVASYSPQGTVRWVNVWSAPAGSEGRSAVRATAVDASGNCYVGGNFSASLVVNGTSLQPADANSNLFLLRFSTSQGQLQWAKAPAGYGDGRNVATDAAGKIYFAESFSGAATFGATTLTSTGGTDIFLTRYNAQGQSEWATALGGPNYDFATDIAVDQMTGQAYLIGSQANSQSFITRFQATGQVASTTLVGGPGTSAGGCLVLDGRNNVYTAGTATGTCQFGPYATAGTATNCYLARLGTTTAARTQAGALESTVYPNPAQDHFTLRVPAAEAQQLVKATLYNSFGRIVAQQTLRGTEATFNTAALPGGLYVLNLESGQQVTSQLITVR</sequence>
<evidence type="ECO:0000313" key="4">
    <source>
        <dbReference type="Proteomes" id="UP000297549"/>
    </source>
</evidence>
<dbReference type="PANTHER" id="PTHR35580">
    <property type="entry name" value="CELL SURFACE GLYCOPROTEIN (S-LAYER PROTEIN)-LIKE PROTEIN"/>
    <property type="match status" value="1"/>
</dbReference>
<organism evidence="3 4">
    <name type="scientific">Hymenobacter aquaticus</name>
    <dbReference type="NCBI Taxonomy" id="1867101"/>
    <lineage>
        <taxon>Bacteria</taxon>
        <taxon>Pseudomonadati</taxon>
        <taxon>Bacteroidota</taxon>
        <taxon>Cytophagia</taxon>
        <taxon>Cytophagales</taxon>
        <taxon>Hymenobacteraceae</taxon>
        <taxon>Hymenobacter</taxon>
    </lineage>
</organism>
<dbReference type="Pfam" id="PF18962">
    <property type="entry name" value="Por_Secre_tail"/>
    <property type="match status" value="1"/>
</dbReference>
<reference evidence="3 4" key="1">
    <citation type="submission" date="2019-04" db="EMBL/GenBank/DDBJ databases">
        <authorList>
            <person name="Feng G."/>
            <person name="Zhang J."/>
            <person name="Zhu H."/>
        </authorList>
    </citation>
    <scope>NUCLEOTIDE SEQUENCE [LARGE SCALE GENOMIC DNA]</scope>
    <source>
        <strain evidence="3 4">JCM 31653</strain>
    </source>
</reference>
<evidence type="ECO:0000256" key="1">
    <source>
        <dbReference type="SAM" id="SignalP"/>
    </source>
</evidence>
<feature type="domain" description="Secretion system C-terminal sorting" evidence="2">
    <location>
        <begin position="457"/>
        <end position="527"/>
    </location>
</feature>
<protein>
    <submittedName>
        <fullName evidence="3">T9SS type A sorting domain-containing protein</fullName>
    </submittedName>
</protein>
<name>A0A4Z0PZB8_9BACT</name>
<dbReference type="SUPFAM" id="SSF101898">
    <property type="entry name" value="NHL repeat"/>
    <property type="match status" value="1"/>
</dbReference>
<dbReference type="AlphaFoldDB" id="A0A4Z0PZB8"/>
<dbReference type="RefSeq" id="WP_135464762.1">
    <property type="nucleotide sequence ID" value="NZ_SRLC01000002.1"/>
</dbReference>
<feature type="chain" id="PRO_5021323526" evidence="1">
    <location>
        <begin position="19"/>
        <end position="531"/>
    </location>
</feature>
<dbReference type="InterPro" id="IPR026444">
    <property type="entry name" value="Secre_tail"/>
</dbReference>
<dbReference type="InterPro" id="IPR052918">
    <property type="entry name" value="Motility_Chemotaxis_Reg"/>
</dbReference>
<dbReference type="PANTHER" id="PTHR35580:SF1">
    <property type="entry name" value="PHYTASE-LIKE DOMAIN-CONTAINING PROTEIN"/>
    <property type="match status" value="1"/>
</dbReference>
<keyword evidence="1" id="KW-0732">Signal</keyword>
<dbReference type="NCBIfam" id="TIGR04183">
    <property type="entry name" value="Por_Secre_tail"/>
    <property type="match status" value="1"/>
</dbReference>
<accession>A0A4Z0PZB8</accession>
<dbReference type="Gene3D" id="2.80.10.50">
    <property type="match status" value="1"/>
</dbReference>
<dbReference type="OrthoDB" id="610424at2"/>
<dbReference type="EMBL" id="SRLC01000002">
    <property type="protein sequence ID" value="TGE22243.1"/>
    <property type="molecule type" value="Genomic_DNA"/>
</dbReference>
<keyword evidence="4" id="KW-1185">Reference proteome</keyword>
<gene>
    <name evidence="3" type="ORF">E5K00_18525</name>
</gene>
<feature type="signal peptide" evidence="1">
    <location>
        <begin position="1"/>
        <end position="18"/>
    </location>
</feature>
<proteinExistence type="predicted"/>
<dbReference type="Proteomes" id="UP000297549">
    <property type="component" value="Unassembled WGS sequence"/>
</dbReference>
<comment type="caution">
    <text evidence="3">The sequence shown here is derived from an EMBL/GenBank/DDBJ whole genome shotgun (WGS) entry which is preliminary data.</text>
</comment>